<evidence type="ECO:0000256" key="10">
    <source>
        <dbReference type="ARBA" id="ARBA00023033"/>
    </source>
</evidence>
<keyword evidence="11" id="KW-0472">Membrane</keyword>
<evidence type="ECO:0000256" key="12">
    <source>
        <dbReference type="SAM" id="MobiDB-lite"/>
    </source>
</evidence>
<evidence type="ECO:0000256" key="8">
    <source>
        <dbReference type="ARBA" id="ARBA00023002"/>
    </source>
</evidence>
<evidence type="ECO:0000256" key="4">
    <source>
        <dbReference type="ARBA" id="ARBA00022617"/>
    </source>
</evidence>
<proteinExistence type="inferred from homology"/>
<dbReference type="SUPFAM" id="SSF48264">
    <property type="entry name" value="Cytochrome P450"/>
    <property type="match status" value="1"/>
</dbReference>
<keyword evidence="5" id="KW-0812">Transmembrane</keyword>
<evidence type="ECO:0000256" key="5">
    <source>
        <dbReference type="ARBA" id="ARBA00022692"/>
    </source>
</evidence>
<dbReference type="EMBL" id="JAGFBR010000007">
    <property type="protein sequence ID" value="KAH0464109.1"/>
    <property type="molecule type" value="Genomic_DNA"/>
</dbReference>
<evidence type="ECO:0000256" key="9">
    <source>
        <dbReference type="ARBA" id="ARBA00023004"/>
    </source>
</evidence>
<evidence type="ECO:0000313" key="15">
    <source>
        <dbReference type="Proteomes" id="UP000775213"/>
    </source>
</evidence>
<comment type="caution">
    <text evidence="14">The sequence shown here is derived from an EMBL/GenBank/DDBJ whole genome shotgun (WGS) entry which is preliminary data.</text>
</comment>
<keyword evidence="8" id="KW-0560">Oxidoreductase</keyword>
<evidence type="ECO:0000256" key="11">
    <source>
        <dbReference type="ARBA" id="ARBA00023136"/>
    </source>
</evidence>
<gene>
    <name evidence="14" type="ORF">IEQ34_006895</name>
</gene>
<feature type="region of interest" description="Disordered" evidence="12">
    <location>
        <begin position="301"/>
        <end position="322"/>
    </location>
</feature>
<dbReference type="AlphaFoldDB" id="A0AAV7H7R4"/>
<keyword evidence="6" id="KW-0479">Metal-binding</keyword>
<comment type="similarity">
    <text evidence="3">Belongs to the cytochrome P450 family.</text>
</comment>
<keyword evidence="13" id="KW-0732">Signal</keyword>
<dbReference type="Proteomes" id="UP000775213">
    <property type="component" value="Unassembled WGS sequence"/>
</dbReference>
<dbReference type="GO" id="GO:0004497">
    <property type="term" value="F:monooxygenase activity"/>
    <property type="evidence" value="ECO:0007669"/>
    <property type="project" value="UniProtKB-KW"/>
</dbReference>
<dbReference type="PRINTS" id="PR00385">
    <property type="entry name" value="P450"/>
</dbReference>
<accession>A0AAV7H7R4</accession>
<feature type="chain" id="PRO_5043462441" description="Cytochrome P450" evidence="13">
    <location>
        <begin position="25"/>
        <end position="342"/>
    </location>
</feature>
<name>A0AAV7H7R4_DENCH</name>
<evidence type="ECO:0000256" key="7">
    <source>
        <dbReference type="ARBA" id="ARBA00022989"/>
    </source>
</evidence>
<dbReference type="PANTHER" id="PTHR47953:SF19">
    <property type="entry name" value="OS06G0641600 PROTEIN"/>
    <property type="match status" value="1"/>
</dbReference>
<keyword evidence="15" id="KW-1185">Reference proteome</keyword>
<protein>
    <recommendedName>
        <fullName evidence="16">Cytochrome P450</fullName>
    </recommendedName>
</protein>
<evidence type="ECO:0000256" key="1">
    <source>
        <dbReference type="ARBA" id="ARBA00001971"/>
    </source>
</evidence>
<keyword evidence="9" id="KW-0408">Iron</keyword>
<dbReference type="InterPro" id="IPR052306">
    <property type="entry name" value="CYP450_71D"/>
</dbReference>
<dbReference type="GO" id="GO:0016705">
    <property type="term" value="F:oxidoreductase activity, acting on paired donors, with incorporation or reduction of molecular oxygen"/>
    <property type="evidence" value="ECO:0007669"/>
    <property type="project" value="InterPro"/>
</dbReference>
<keyword evidence="4" id="KW-0349">Heme</keyword>
<evidence type="ECO:0000256" key="6">
    <source>
        <dbReference type="ARBA" id="ARBA00022723"/>
    </source>
</evidence>
<dbReference type="InterPro" id="IPR001128">
    <property type="entry name" value="Cyt_P450"/>
</dbReference>
<sequence length="342" mass="39110">MVKRSPVNLLEMLLSLSNVTIASAAFGQGSTQKKRFLLALTKRFQYILGFNVVDMFPSWSFGGEISGLRHGMEQNEIIEEHERKKLDGDDMNEYLVDVLLRIKRNGEKDLSLTMENVKSVILNLFIAGAETSSVAIVWAMIELIRHFKVIGKESPKWKENIRRGDINKLAYLNQVIKETLRLHPIAPLVPRFCHETAELACYTIAVERVSFALASIKLCLAQLLFYLDWVLQRGRSTQELDVEEVFGLILTRKNDLCLVATYHELSFQEKKYNVVHPDGPTKLPIYFTDASFWALFGREGSRDDSEEEPAPAPASAPTLGPDQNFYQEMIHRFDRLETHFDQ</sequence>
<dbReference type="Pfam" id="PF00067">
    <property type="entry name" value="p450"/>
    <property type="match status" value="1"/>
</dbReference>
<comment type="subcellular location">
    <subcellularLocation>
        <location evidence="2">Membrane</location>
        <topology evidence="2">Single-pass membrane protein</topology>
    </subcellularLocation>
</comment>
<keyword evidence="10" id="KW-0503">Monooxygenase</keyword>
<organism evidence="14 15">
    <name type="scientific">Dendrobium chrysotoxum</name>
    <name type="common">Orchid</name>
    <dbReference type="NCBI Taxonomy" id="161865"/>
    <lineage>
        <taxon>Eukaryota</taxon>
        <taxon>Viridiplantae</taxon>
        <taxon>Streptophyta</taxon>
        <taxon>Embryophyta</taxon>
        <taxon>Tracheophyta</taxon>
        <taxon>Spermatophyta</taxon>
        <taxon>Magnoliopsida</taxon>
        <taxon>Liliopsida</taxon>
        <taxon>Asparagales</taxon>
        <taxon>Orchidaceae</taxon>
        <taxon>Epidendroideae</taxon>
        <taxon>Malaxideae</taxon>
        <taxon>Dendrobiinae</taxon>
        <taxon>Dendrobium</taxon>
    </lineage>
</organism>
<dbReference type="GO" id="GO:0005506">
    <property type="term" value="F:iron ion binding"/>
    <property type="evidence" value="ECO:0007669"/>
    <property type="project" value="InterPro"/>
</dbReference>
<evidence type="ECO:0008006" key="16">
    <source>
        <dbReference type="Google" id="ProtNLM"/>
    </source>
</evidence>
<evidence type="ECO:0000313" key="14">
    <source>
        <dbReference type="EMBL" id="KAH0464109.1"/>
    </source>
</evidence>
<evidence type="ECO:0000256" key="13">
    <source>
        <dbReference type="SAM" id="SignalP"/>
    </source>
</evidence>
<dbReference type="PRINTS" id="PR00463">
    <property type="entry name" value="EP450I"/>
</dbReference>
<feature type="signal peptide" evidence="13">
    <location>
        <begin position="1"/>
        <end position="24"/>
    </location>
</feature>
<dbReference type="InterPro" id="IPR002401">
    <property type="entry name" value="Cyt_P450_E_grp-I"/>
</dbReference>
<evidence type="ECO:0000256" key="2">
    <source>
        <dbReference type="ARBA" id="ARBA00004167"/>
    </source>
</evidence>
<evidence type="ECO:0000256" key="3">
    <source>
        <dbReference type="ARBA" id="ARBA00010617"/>
    </source>
</evidence>
<dbReference type="PANTHER" id="PTHR47953">
    <property type="entry name" value="OS08G0105600 PROTEIN"/>
    <property type="match status" value="1"/>
</dbReference>
<dbReference type="Gene3D" id="1.10.630.10">
    <property type="entry name" value="Cytochrome P450"/>
    <property type="match status" value="1"/>
</dbReference>
<dbReference type="GO" id="GO:0020037">
    <property type="term" value="F:heme binding"/>
    <property type="evidence" value="ECO:0007669"/>
    <property type="project" value="InterPro"/>
</dbReference>
<dbReference type="InterPro" id="IPR036396">
    <property type="entry name" value="Cyt_P450_sf"/>
</dbReference>
<comment type="cofactor">
    <cofactor evidence="1">
        <name>heme</name>
        <dbReference type="ChEBI" id="CHEBI:30413"/>
    </cofactor>
</comment>
<keyword evidence="7" id="KW-1133">Transmembrane helix</keyword>
<reference evidence="14 15" key="1">
    <citation type="journal article" date="2021" name="Hortic Res">
        <title>Chromosome-scale assembly of the Dendrobium chrysotoxum genome enhances the understanding of orchid evolution.</title>
        <authorList>
            <person name="Zhang Y."/>
            <person name="Zhang G.Q."/>
            <person name="Zhang D."/>
            <person name="Liu X.D."/>
            <person name="Xu X.Y."/>
            <person name="Sun W.H."/>
            <person name="Yu X."/>
            <person name="Zhu X."/>
            <person name="Wang Z.W."/>
            <person name="Zhao X."/>
            <person name="Zhong W.Y."/>
            <person name="Chen H."/>
            <person name="Yin W.L."/>
            <person name="Huang T."/>
            <person name="Niu S.C."/>
            <person name="Liu Z.J."/>
        </authorList>
    </citation>
    <scope>NUCLEOTIDE SEQUENCE [LARGE SCALE GENOMIC DNA]</scope>
    <source>
        <strain evidence="14">Lindl</strain>
    </source>
</reference>